<dbReference type="InterPro" id="IPR036259">
    <property type="entry name" value="MFS_trans_sf"/>
</dbReference>
<evidence type="ECO:0000256" key="2">
    <source>
        <dbReference type="ARBA" id="ARBA00022448"/>
    </source>
</evidence>
<dbReference type="EMBL" id="FJOG01000015">
    <property type="protein sequence ID" value="CZR60295.1"/>
    <property type="molecule type" value="Genomic_DNA"/>
</dbReference>
<evidence type="ECO:0000256" key="1">
    <source>
        <dbReference type="ARBA" id="ARBA00004141"/>
    </source>
</evidence>
<keyword evidence="3 6" id="KW-0812">Transmembrane</keyword>
<evidence type="ECO:0008006" key="9">
    <source>
        <dbReference type="Google" id="ProtNLM"/>
    </source>
</evidence>
<sequence length="241" mass="26374">MTTRSLRPRSKIQMTSNHLCHSRKQEPSLFSRSLIGTLSPSFPCSTCSLSLIEGTSEMPSSSVYRKLWGMGVIKKYQGLLAVHALLGVFEGGLFPGVTYYITMWYARHECGLRMALFFSAATATRASGGLLVFAIDKMNGVGGSLKRGVGIAMHVGFGNLGGAISAFCFLPKYSPRFIPGHITLACTVAMSAILTILMSVYLRLENNKRNLNELAPEDHTEDQKTERAHGGDYATHVRYTV</sequence>
<feature type="transmembrane region" description="Helical" evidence="6">
    <location>
        <begin position="182"/>
        <end position="202"/>
    </location>
</feature>
<gene>
    <name evidence="7" type="ORF">PAC_10191</name>
</gene>
<comment type="subcellular location">
    <subcellularLocation>
        <location evidence="1">Membrane</location>
        <topology evidence="1">Multi-pass membrane protein</topology>
    </subcellularLocation>
</comment>
<dbReference type="OrthoDB" id="2962993at2759"/>
<feature type="transmembrane region" description="Helical" evidence="6">
    <location>
        <begin position="148"/>
        <end position="170"/>
    </location>
</feature>
<protein>
    <recommendedName>
        <fullName evidence="9">Major facilitator superfamily (MFS) profile domain-containing protein</fullName>
    </recommendedName>
</protein>
<feature type="transmembrane region" description="Helical" evidence="6">
    <location>
        <begin position="79"/>
        <end position="102"/>
    </location>
</feature>
<evidence type="ECO:0000256" key="4">
    <source>
        <dbReference type="ARBA" id="ARBA00022989"/>
    </source>
</evidence>
<keyword evidence="8" id="KW-1185">Reference proteome</keyword>
<keyword evidence="5 6" id="KW-0472">Membrane</keyword>
<keyword evidence="2" id="KW-0813">Transport</keyword>
<dbReference type="PANTHER" id="PTHR43791:SF57">
    <property type="entry name" value="MAJOR FACILITATOR SUPERFAMILY (MFS) PROFILE DOMAIN-CONTAINING PROTEIN"/>
    <property type="match status" value="1"/>
</dbReference>
<dbReference type="GO" id="GO:0016020">
    <property type="term" value="C:membrane"/>
    <property type="evidence" value="ECO:0007669"/>
    <property type="project" value="UniProtKB-SubCell"/>
</dbReference>
<evidence type="ECO:0000256" key="5">
    <source>
        <dbReference type="ARBA" id="ARBA00023136"/>
    </source>
</evidence>
<evidence type="ECO:0000313" key="8">
    <source>
        <dbReference type="Proteomes" id="UP000184330"/>
    </source>
</evidence>
<dbReference type="PANTHER" id="PTHR43791">
    <property type="entry name" value="PERMEASE-RELATED"/>
    <property type="match status" value="1"/>
</dbReference>
<dbReference type="AlphaFoldDB" id="A0A1L7X5N3"/>
<evidence type="ECO:0000256" key="6">
    <source>
        <dbReference type="SAM" id="Phobius"/>
    </source>
</evidence>
<organism evidence="7 8">
    <name type="scientific">Phialocephala subalpina</name>
    <dbReference type="NCBI Taxonomy" id="576137"/>
    <lineage>
        <taxon>Eukaryota</taxon>
        <taxon>Fungi</taxon>
        <taxon>Dikarya</taxon>
        <taxon>Ascomycota</taxon>
        <taxon>Pezizomycotina</taxon>
        <taxon>Leotiomycetes</taxon>
        <taxon>Helotiales</taxon>
        <taxon>Mollisiaceae</taxon>
        <taxon>Phialocephala</taxon>
        <taxon>Phialocephala fortinii species complex</taxon>
    </lineage>
</organism>
<dbReference type="Proteomes" id="UP000184330">
    <property type="component" value="Unassembled WGS sequence"/>
</dbReference>
<evidence type="ECO:0000313" key="7">
    <source>
        <dbReference type="EMBL" id="CZR60295.1"/>
    </source>
</evidence>
<evidence type="ECO:0000256" key="3">
    <source>
        <dbReference type="ARBA" id="ARBA00022692"/>
    </source>
</evidence>
<keyword evidence="4 6" id="KW-1133">Transmembrane helix</keyword>
<name>A0A1L7X5N3_9HELO</name>
<feature type="transmembrane region" description="Helical" evidence="6">
    <location>
        <begin position="114"/>
        <end position="136"/>
    </location>
</feature>
<dbReference type="GO" id="GO:0022857">
    <property type="term" value="F:transmembrane transporter activity"/>
    <property type="evidence" value="ECO:0007669"/>
    <property type="project" value="TreeGrafter"/>
</dbReference>
<reference evidence="7 8" key="1">
    <citation type="submission" date="2016-03" db="EMBL/GenBank/DDBJ databases">
        <authorList>
            <person name="Ploux O."/>
        </authorList>
    </citation>
    <scope>NUCLEOTIDE SEQUENCE [LARGE SCALE GENOMIC DNA]</scope>
    <source>
        <strain evidence="7 8">UAMH 11012</strain>
    </source>
</reference>
<dbReference type="Gene3D" id="1.20.1250.20">
    <property type="entry name" value="MFS general substrate transporter like domains"/>
    <property type="match status" value="1"/>
</dbReference>
<accession>A0A1L7X5N3</accession>
<dbReference type="SUPFAM" id="SSF103473">
    <property type="entry name" value="MFS general substrate transporter"/>
    <property type="match status" value="1"/>
</dbReference>
<proteinExistence type="predicted"/>